<dbReference type="PANTHER" id="PTHR13261:SF0">
    <property type="entry name" value="BRCA2 AND CDKN1A-INTERACTING PROTEIN"/>
    <property type="match status" value="1"/>
</dbReference>
<reference evidence="2 3" key="1">
    <citation type="journal article" date="2024" name="Nat. Commun.">
        <title>Phylogenomics reveals the evolutionary origins of lichenization in chlorophyte algae.</title>
        <authorList>
            <person name="Puginier C."/>
            <person name="Libourel C."/>
            <person name="Otte J."/>
            <person name="Skaloud P."/>
            <person name="Haon M."/>
            <person name="Grisel S."/>
            <person name="Petersen M."/>
            <person name="Berrin J.G."/>
            <person name="Delaux P.M."/>
            <person name="Dal Grande F."/>
            <person name="Keller J."/>
        </authorList>
    </citation>
    <scope>NUCLEOTIDE SEQUENCE [LARGE SCALE GENOMIC DNA]</scope>
    <source>
        <strain evidence="2 3">SAG 245.80</strain>
    </source>
</reference>
<comment type="caution">
    <text evidence="2">The sequence shown here is derived from an EMBL/GenBank/DDBJ whole genome shotgun (WGS) entry which is preliminary data.</text>
</comment>
<evidence type="ECO:0000313" key="3">
    <source>
        <dbReference type="Proteomes" id="UP001445335"/>
    </source>
</evidence>
<dbReference type="Pfam" id="PF13862">
    <property type="entry name" value="BCCIP"/>
    <property type="match status" value="1"/>
</dbReference>
<proteinExistence type="inferred from homology"/>
<dbReference type="InterPro" id="IPR025602">
    <property type="entry name" value="BCP1_family"/>
</dbReference>
<organism evidence="2 3">
    <name type="scientific">Elliptochloris bilobata</name>
    <dbReference type="NCBI Taxonomy" id="381761"/>
    <lineage>
        <taxon>Eukaryota</taxon>
        <taxon>Viridiplantae</taxon>
        <taxon>Chlorophyta</taxon>
        <taxon>core chlorophytes</taxon>
        <taxon>Trebouxiophyceae</taxon>
        <taxon>Trebouxiophyceae incertae sedis</taxon>
        <taxon>Elliptochloris clade</taxon>
        <taxon>Elliptochloris</taxon>
    </lineage>
</organism>
<evidence type="ECO:0000313" key="2">
    <source>
        <dbReference type="EMBL" id="KAK9835155.1"/>
    </source>
</evidence>
<accession>A0AAW1RM75</accession>
<dbReference type="GO" id="GO:0005634">
    <property type="term" value="C:nucleus"/>
    <property type="evidence" value="ECO:0007669"/>
    <property type="project" value="TreeGrafter"/>
</dbReference>
<comment type="similarity">
    <text evidence="1">Belongs to the BCP1 family.</text>
</comment>
<sequence>MDGQNFSCSELVDTAIRQPTVGSVVKTAADEDPIGLLTVLSLGRHRDLQCVKEVAAYLADHCPTTSARQKLAEAWDASGTGFLVSERLINCPPQLAPPLQQALFDEIAWATEDEPTEELRASFRFRRFVALSRAYCDPAAVLRPPGKRAKKDKEPVVVYARPEDEFFHRHCAWSFTFAVTSRPVRKDELQPLRLVMLLLPEQVAAARVELDATVGNAAA</sequence>
<keyword evidence="3" id="KW-1185">Reference proteome</keyword>
<name>A0AAW1RM75_9CHLO</name>
<dbReference type="PANTHER" id="PTHR13261">
    <property type="entry name" value="BRCA2 AND CDKN1A INTERACTING PROTEIN"/>
    <property type="match status" value="1"/>
</dbReference>
<evidence type="ECO:0000256" key="1">
    <source>
        <dbReference type="ARBA" id="ARBA00006781"/>
    </source>
</evidence>
<dbReference type="EMBL" id="JALJOU010000029">
    <property type="protein sequence ID" value="KAK9835155.1"/>
    <property type="molecule type" value="Genomic_DNA"/>
</dbReference>
<gene>
    <name evidence="2" type="ORF">WJX81_001974</name>
</gene>
<dbReference type="AlphaFoldDB" id="A0AAW1RM75"/>
<dbReference type="Proteomes" id="UP001445335">
    <property type="component" value="Unassembled WGS sequence"/>
</dbReference>
<protein>
    <submittedName>
        <fullName evidence="2">Uncharacterized protein</fullName>
    </submittedName>
</protein>